<proteinExistence type="predicted"/>
<protein>
    <submittedName>
        <fullName evidence="1">Uncharacterized protein</fullName>
    </submittedName>
</protein>
<dbReference type="EMBL" id="BLPF01000002">
    <property type="protein sequence ID" value="GFJ82203.1"/>
    <property type="molecule type" value="Genomic_DNA"/>
</dbReference>
<organism evidence="1 2">
    <name type="scientific">Phytohabitans houttuyneae</name>
    <dbReference type="NCBI Taxonomy" id="1076126"/>
    <lineage>
        <taxon>Bacteria</taxon>
        <taxon>Bacillati</taxon>
        <taxon>Actinomycetota</taxon>
        <taxon>Actinomycetes</taxon>
        <taxon>Micromonosporales</taxon>
        <taxon>Micromonosporaceae</taxon>
    </lineage>
</organism>
<reference evidence="1 2" key="1">
    <citation type="submission" date="2020-03" db="EMBL/GenBank/DDBJ databases">
        <title>Whole genome shotgun sequence of Phytohabitans houttuyneae NBRC 108639.</title>
        <authorList>
            <person name="Komaki H."/>
            <person name="Tamura T."/>
        </authorList>
    </citation>
    <scope>NUCLEOTIDE SEQUENCE [LARGE SCALE GENOMIC DNA]</scope>
    <source>
        <strain evidence="1 2">NBRC 108639</strain>
    </source>
</reference>
<name>A0A6V8KAD8_9ACTN</name>
<sequence length="84" mass="8998">MPSASPLWRDTIWYHAFGSIVTAYAEDSVTTTAETATTAPATASANARRTLLIRSLLTCDTPKVGLGLSMLAFTWLTAGTVLHR</sequence>
<reference evidence="1 2" key="2">
    <citation type="submission" date="2020-03" db="EMBL/GenBank/DDBJ databases">
        <authorList>
            <person name="Ichikawa N."/>
            <person name="Kimura A."/>
            <person name="Kitahashi Y."/>
            <person name="Uohara A."/>
        </authorList>
    </citation>
    <scope>NUCLEOTIDE SEQUENCE [LARGE SCALE GENOMIC DNA]</scope>
    <source>
        <strain evidence="1 2">NBRC 108639</strain>
    </source>
</reference>
<accession>A0A6V8KAD8</accession>
<gene>
    <name evidence="1" type="ORF">Phou_063830</name>
</gene>
<evidence type="ECO:0000313" key="2">
    <source>
        <dbReference type="Proteomes" id="UP000482800"/>
    </source>
</evidence>
<dbReference type="Proteomes" id="UP000482800">
    <property type="component" value="Unassembled WGS sequence"/>
</dbReference>
<evidence type="ECO:0000313" key="1">
    <source>
        <dbReference type="EMBL" id="GFJ82203.1"/>
    </source>
</evidence>
<comment type="caution">
    <text evidence="1">The sequence shown here is derived from an EMBL/GenBank/DDBJ whole genome shotgun (WGS) entry which is preliminary data.</text>
</comment>
<keyword evidence="2" id="KW-1185">Reference proteome</keyword>
<dbReference type="AlphaFoldDB" id="A0A6V8KAD8"/>